<dbReference type="GO" id="GO:0006310">
    <property type="term" value="P:DNA recombination"/>
    <property type="evidence" value="ECO:0007669"/>
    <property type="project" value="UniProtKB-KW"/>
</dbReference>
<protein>
    <recommendedName>
        <fullName evidence="6">Core-binding (CB) domain-containing protein</fullName>
    </recommendedName>
</protein>
<dbReference type="EMBL" id="CP009122">
    <property type="protein sequence ID" value="AJA08849.1"/>
    <property type="molecule type" value="Genomic_DNA"/>
</dbReference>
<evidence type="ECO:0000259" key="6">
    <source>
        <dbReference type="PROSITE" id="PS51900"/>
    </source>
</evidence>
<sequence>MQRVARYLYRRGNGYTFRRNIPAYARPAFGGITEYVRSFGDVTETKAKAQAILLGEHCTRLFDEARNKGQSKSKSSDIFRIKRTPDGEEIEHAVRTWLIKIETSMSETLLMERASADQHVRDLGRLDVEVVRVMRSRGGNAPLMTRWIAETLVEANDWTIPTDGPLRVLLEDRVARGQRELAARQRAELSWEDQPRPTHRMFAPEEFSRDKDTPAANPYRQPVPLKEVLEQYFAEQEPAANTVKKWTTALNSLIEHLGHDDATRVTADDIVAWKNGLLATNDNGERVRGQRTVRDGYVGAVRPVFEWAVSNRLIETNPVIKVRVSVPRPIRMRAEKGYTDAEAKTALLASLAIDCEADLSFFAFARRWLPWLCAYTGARVGEMAQLRAEDVAQTDDGIWYVIVTPEAGTQKGGFARKVALHPHLIEMGFVAAARKRSGPLFYDPKRRRAGSTGNPQHKKVAQRVAEWVRSLGITDKELQPNHGWRHRFITVARDVGMDPDVRREITAHAAKDQHGEYGDVFVRNSSRAIANFPRYEW</sequence>
<evidence type="ECO:0000256" key="4">
    <source>
        <dbReference type="ARBA" id="ARBA00023172"/>
    </source>
</evidence>
<dbReference type="Gene3D" id="1.10.150.130">
    <property type="match status" value="1"/>
</dbReference>
<evidence type="ECO:0000313" key="7">
    <source>
        <dbReference type="EMBL" id="AJA08849.1"/>
    </source>
</evidence>
<dbReference type="PANTHER" id="PTHR30349">
    <property type="entry name" value="PHAGE INTEGRASE-RELATED"/>
    <property type="match status" value="1"/>
</dbReference>
<evidence type="ECO:0000256" key="3">
    <source>
        <dbReference type="ARBA" id="ARBA00023125"/>
    </source>
</evidence>
<name>A0A0A7PFV0_9SPHN</name>
<accession>A0A0A7PFV0</accession>
<keyword evidence="8" id="KW-1185">Reference proteome</keyword>
<feature type="domain" description="Core-binding (CB)" evidence="6">
    <location>
        <begin position="223"/>
        <end position="309"/>
    </location>
</feature>
<evidence type="ECO:0000256" key="2">
    <source>
        <dbReference type="ARBA" id="ARBA00022908"/>
    </source>
</evidence>
<evidence type="ECO:0000256" key="5">
    <source>
        <dbReference type="PROSITE-ProRule" id="PRU01248"/>
    </source>
</evidence>
<dbReference type="SUPFAM" id="SSF56349">
    <property type="entry name" value="DNA breaking-rejoining enzymes"/>
    <property type="match status" value="1"/>
</dbReference>
<dbReference type="KEGG" id="sphk:SKP52_09705"/>
<keyword evidence="4" id="KW-0233">DNA recombination</keyword>
<dbReference type="PANTHER" id="PTHR30349:SF41">
    <property type="entry name" value="INTEGRASE_RECOMBINASE PROTEIN MJ0367-RELATED"/>
    <property type="match status" value="1"/>
</dbReference>
<dbReference type="AlphaFoldDB" id="A0A0A7PFV0"/>
<dbReference type="Gene3D" id="1.10.443.10">
    <property type="entry name" value="Intergrase catalytic core"/>
    <property type="match status" value="1"/>
</dbReference>
<dbReference type="InterPro" id="IPR044068">
    <property type="entry name" value="CB"/>
</dbReference>
<gene>
    <name evidence="7" type="ORF">SKP52_09705</name>
</gene>
<dbReference type="GO" id="GO:0015074">
    <property type="term" value="P:DNA integration"/>
    <property type="evidence" value="ECO:0007669"/>
    <property type="project" value="UniProtKB-KW"/>
</dbReference>
<dbReference type="InterPro" id="IPR010998">
    <property type="entry name" value="Integrase_recombinase_N"/>
</dbReference>
<evidence type="ECO:0000256" key="1">
    <source>
        <dbReference type="ARBA" id="ARBA00008857"/>
    </source>
</evidence>
<comment type="similarity">
    <text evidence="1">Belongs to the 'phage' integrase family.</text>
</comment>
<reference evidence="7 8" key="1">
    <citation type="journal article" date="2015" name="Int. J. Syst. Evol. Microbiol.">
        <title>Description of Sphingopyxis fribergensis sp. nov. - a soil bacterium with the ability to degrade styrene and phenylacetic acid.</title>
        <authorList>
            <person name="Oelschlagel M."/>
            <person name="Ruckert C."/>
            <person name="Kalinowski J."/>
            <person name="Schmidt G."/>
            <person name="Schlomann M."/>
            <person name="Tischler D."/>
        </authorList>
    </citation>
    <scope>NUCLEOTIDE SEQUENCE [LARGE SCALE GENOMIC DNA]</scope>
    <source>
        <strain evidence="7 8">Kp5.2</strain>
    </source>
</reference>
<dbReference type="GO" id="GO:0003677">
    <property type="term" value="F:DNA binding"/>
    <property type="evidence" value="ECO:0007669"/>
    <property type="project" value="UniProtKB-UniRule"/>
</dbReference>
<dbReference type="STRING" id="1515612.SKP52_09705"/>
<keyword evidence="2" id="KW-0229">DNA integration</keyword>
<proteinExistence type="inferred from homology"/>
<keyword evidence="3 5" id="KW-0238">DNA-binding</keyword>
<organism evidence="7 8">
    <name type="scientific">Sphingopyxis fribergensis</name>
    <dbReference type="NCBI Taxonomy" id="1515612"/>
    <lineage>
        <taxon>Bacteria</taxon>
        <taxon>Pseudomonadati</taxon>
        <taxon>Pseudomonadota</taxon>
        <taxon>Alphaproteobacteria</taxon>
        <taxon>Sphingomonadales</taxon>
        <taxon>Sphingomonadaceae</taxon>
        <taxon>Sphingopyxis</taxon>
    </lineage>
</organism>
<dbReference type="Proteomes" id="UP000030907">
    <property type="component" value="Chromosome"/>
</dbReference>
<dbReference type="InterPro" id="IPR011010">
    <property type="entry name" value="DNA_brk_join_enz"/>
</dbReference>
<dbReference type="HOGENOM" id="CLU_022238_2_0_5"/>
<evidence type="ECO:0000313" key="8">
    <source>
        <dbReference type="Proteomes" id="UP000030907"/>
    </source>
</evidence>
<dbReference type="PROSITE" id="PS51900">
    <property type="entry name" value="CB"/>
    <property type="match status" value="1"/>
</dbReference>
<dbReference type="InterPro" id="IPR013762">
    <property type="entry name" value="Integrase-like_cat_sf"/>
</dbReference>
<dbReference type="InterPro" id="IPR050090">
    <property type="entry name" value="Tyrosine_recombinase_XerCD"/>
</dbReference>